<dbReference type="PRINTS" id="PR00502">
    <property type="entry name" value="NUDIXFAMILY"/>
</dbReference>
<feature type="domain" description="Nudix hydrolase" evidence="13">
    <location>
        <begin position="3"/>
        <end position="127"/>
    </location>
</feature>
<evidence type="ECO:0000256" key="6">
    <source>
        <dbReference type="ARBA" id="ARBA00022763"/>
    </source>
</evidence>
<dbReference type="PROSITE" id="PS51462">
    <property type="entry name" value="NUDIX"/>
    <property type="match status" value="1"/>
</dbReference>
<dbReference type="RefSeq" id="WP_042408357.1">
    <property type="nucleotide sequence ID" value="NZ_CBYN010000080.1"/>
</dbReference>
<comment type="catalytic activity">
    <reaction evidence="10">
        <text>8-oxo-dGTP + H2O = 8-oxo-dGMP + diphosphate + H(+)</text>
        <dbReference type="Rhea" id="RHEA:31575"/>
        <dbReference type="ChEBI" id="CHEBI:15377"/>
        <dbReference type="ChEBI" id="CHEBI:15378"/>
        <dbReference type="ChEBI" id="CHEBI:33019"/>
        <dbReference type="ChEBI" id="CHEBI:63224"/>
        <dbReference type="ChEBI" id="CHEBI:77896"/>
        <dbReference type="EC" id="3.6.1.55"/>
    </reaction>
</comment>
<evidence type="ECO:0000313" key="14">
    <source>
        <dbReference type="EMBL" id="WCZ38633.1"/>
    </source>
</evidence>
<reference evidence="14 15" key="1">
    <citation type="submission" date="2020-10" db="EMBL/GenBank/DDBJ databases">
        <title>Complete genome sequence of Corynebacterium jeddahense DSM 45997, type strain of Corynebacterium jeddahense.</title>
        <authorList>
            <person name="Busche T."/>
            <person name="Kalinowski J."/>
            <person name="Ruckert C."/>
        </authorList>
    </citation>
    <scope>NUCLEOTIDE SEQUENCE [LARGE SCALE GENOMIC DNA]</scope>
    <source>
        <strain evidence="14 15">DSM 45997</strain>
    </source>
</reference>
<dbReference type="EC" id="3.6.1.55" evidence="11"/>
<evidence type="ECO:0000256" key="11">
    <source>
        <dbReference type="ARBA" id="ARBA00038905"/>
    </source>
</evidence>
<keyword evidence="6" id="KW-0227">DNA damage</keyword>
<accession>A0ABY7UIQ7</accession>
<dbReference type="PANTHER" id="PTHR47707">
    <property type="entry name" value="8-OXO-DGTP DIPHOSPHATASE"/>
    <property type="match status" value="1"/>
</dbReference>
<proteinExistence type="inferred from homology"/>
<comment type="cofactor">
    <cofactor evidence="1">
        <name>Mg(2+)</name>
        <dbReference type="ChEBI" id="CHEBI:18420"/>
    </cofactor>
</comment>
<keyword evidence="3" id="KW-0515">Mutator protein</keyword>
<evidence type="ECO:0000256" key="9">
    <source>
        <dbReference type="ARBA" id="ARBA00023204"/>
    </source>
</evidence>
<evidence type="ECO:0000313" key="15">
    <source>
        <dbReference type="Proteomes" id="UP001218071"/>
    </source>
</evidence>
<evidence type="ECO:0000256" key="2">
    <source>
        <dbReference type="ARBA" id="ARBA00005582"/>
    </source>
</evidence>
<dbReference type="EMBL" id="CP063194">
    <property type="protein sequence ID" value="WCZ38633.1"/>
    <property type="molecule type" value="Genomic_DNA"/>
</dbReference>
<evidence type="ECO:0000256" key="7">
    <source>
        <dbReference type="ARBA" id="ARBA00022801"/>
    </source>
</evidence>
<dbReference type="InterPro" id="IPR020476">
    <property type="entry name" value="Nudix_hydrolase"/>
</dbReference>
<dbReference type="CDD" id="cd03425">
    <property type="entry name" value="NUDIX_MutT_NudA_like"/>
    <property type="match status" value="1"/>
</dbReference>
<keyword evidence="7 12" id="KW-0378">Hydrolase</keyword>
<dbReference type="InterPro" id="IPR020084">
    <property type="entry name" value="NUDIX_hydrolase_CS"/>
</dbReference>
<evidence type="ECO:0000256" key="5">
    <source>
        <dbReference type="ARBA" id="ARBA00022723"/>
    </source>
</evidence>
<name>A0ABY7UIQ7_9CORY</name>
<dbReference type="Pfam" id="PF00293">
    <property type="entry name" value="NUDIX"/>
    <property type="match status" value="1"/>
</dbReference>
<keyword evidence="5" id="KW-0479">Metal-binding</keyword>
<keyword evidence="15" id="KW-1185">Reference proteome</keyword>
<keyword evidence="8" id="KW-0460">Magnesium</keyword>
<dbReference type="SUPFAM" id="SSF55811">
    <property type="entry name" value="Nudix"/>
    <property type="match status" value="1"/>
</dbReference>
<dbReference type="Gene3D" id="3.90.79.10">
    <property type="entry name" value="Nucleoside Triphosphate Pyrophosphohydrolase"/>
    <property type="match status" value="1"/>
</dbReference>
<evidence type="ECO:0000256" key="12">
    <source>
        <dbReference type="RuleBase" id="RU003476"/>
    </source>
</evidence>
<dbReference type="Proteomes" id="UP001218071">
    <property type="component" value="Chromosome"/>
</dbReference>
<comment type="similarity">
    <text evidence="2 12">Belongs to the Nudix hydrolase family.</text>
</comment>
<sequence>MLKQIDVVGAVFLRDGNVFAARRGPGKAMAGMWEFPGGKIEPGETPQEALERELREELRIEAQVGDHLVTTRHQYDFGVVILATYICEIEVREPELTEHSEARWVPVARLTELDWAPADVPAVELLQERFG</sequence>
<keyword evidence="4" id="KW-0235">DNA replication</keyword>
<evidence type="ECO:0000256" key="10">
    <source>
        <dbReference type="ARBA" id="ARBA00035861"/>
    </source>
</evidence>
<dbReference type="InterPro" id="IPR000086">
    <property type="entry name" value="NUDIX_hydrolase_dom"/>
</dbReference>
<keyword evidence="9" id="KW-0234">DNA repair</keyword>
<evidence type="ECO:0000256" key="1">
    <source>
        <dbReference type="ARBA" id="ARBA00001946"/>
    </source>
</evidence>
<protein>
    <recommendedName>
        <fullName evidence="11">8-oxo-dGTP diphosphatase</fullName>
        <ecNumber evidence="11">3.6.1.55</ecNumber>
    </recommendedName>
</protein>
<evidence type="ECO:0000256" key="4">
    <source>
        <dbReference type="ARBA" id="ARBA00022705"/>
    </source>
</evidence>
<evidence type="ECO:0000259" key="13">
    <source>
        <dbReference type="PROSITE" id="PS51462"/>
    </source>
</evidence>
<gene>
    <name evidence="14" type="primary">nudG</name>
    <name evidence="14" type="ORF">CJEDD_05110</name>
</gene>
<dbReference type="PANTHER" id="PTHR47707:SF1">
    <property type="entry name" value="NUDIX HYDROLASE FAMILY PROTEIN"/>
    <property type="match status" value="1"/>
</dbReference>
<evidence type="ECO:0000256" key="8">
    <source>
        <dbReference type="ARBA" id="ARBA00022842"/>
    </source>
</evidence>
<dbReference type="PROSITE" id="PS00893">
    <property type="entry name" value="NUDIX_BOX"/>
    <property type="match status" value="1"/>
</dbReference>
<dbReference type="InterPro" id="IPR047127">
    <property type="entry name" value="MutT-like"/>
</dbReference>
<evidence type="ECO:0000256" key="3">
    <source>
        <dbReference type="ARBA" id="ARBA00022457"/>
    </source>
</evidence>
<dbReference type="InterPro" id="IPR015797">
    <property type="entry name" value="NUDIX_hydrolase-like_dom_sf"/>
</dbReference>
<dbReference type="GO" id="GO:0016787">
    <property type="term" value="F:hydrolase activity"/>
    <property type="evidence" value="ECO:0007669"/>
    <property type="project" value="UniProtKB-KW"/>
</dbReference>
<organism evidence="14 15">
    <name type="scientific">Corynebacterium jeddahense</name>
    <dbReference type="NCBI Taxonomy" id="1414719"/>
    <lineage>
        <taxon>Bacteria</taxon>
        <taxon>Bacillati</taxon>
        <taxon>Actinomycetota</taxon>
        <taxon>Actinomycetes</taxon>
        <taxon>Mycobacteriales</taxon>
        <taxon>Corynebacteriaceae</taxon>
        <taxon>Corynebacterium</taxon>
    </lineage>
</organism>